<evidence type="ECO:0000313" key="1">
    <source>
        <dbReference type="EMBL" id="GES00825.1"/>
    </source>
</evidence>
<dbReference type="EMBL" id="BLAD01000047">
    <property type="protein sequence ID" value="GES00825.1"/>
    <property type="molecule type" value="Genomic_DNA"/>
</dbReference>
<dbReference type="AlphaFoldDB" id="A0A5M3VVJ3"/>
<name>A0A5M3VVJ3_9ACTN</name>
<accession>A0A5M3VVJ3</accession>
<evidence type="ECO:0000313" key="2">
    <source>
        <dbReference type="Proteomes" id="UP000334990"/>
    </source>
</evidence>
<proteinExistence type="predicted"/>
<sequence length="81" mass="9054">MPEKGTAHFGLNGIGRTSITRVTASGRSDLRPSANDKAVPFGFRDLLEFEQDATDERDRRRRALIDQPARLLKSDLESTQP</sequence>
<protein>
    <submittedName>
        <fullName evidence="1">Uncharacterized protein</fullName>
    </submittedName>
</protein>
<keyword evidence="2" id="KW-1185">Reference proteome</keyword>
<comment type="caution">
    <text evidence="1">The sequence shown here is derived from an EMBL/GenBank/DDBJ whole genome shotgun (WGS) entry which is preliminary data.</text>
</comment>
<reference evidence="1 2" key="1">
    <citation type="submission" date="2019-10" db="EMBL/GenBank/DDBJ databases">
        <title>Whole genome shotgun sequence of Acrocarpospora corrugata NBRC 13972.</title>
        <authorList>
            <person name="Ichikawa N."/>
            <person name="Kimura A."/>
            <person name="Kitahashi Y."/>
            <person name="Komaki H."/>
            <person name="Oguchi A."/>
        </authorList>
    </citation>
    <scope>NUCLEOTIDE SEQUENCE [LARGE SCALE GENOMIC DNA]</scope>
    <source>
        <strain evidence="1 2">NBRC 13972</strain>
    </source>
</reference>
<organism evidence="1 2">
    <name type="scientific">Acrocarpospora corrugata</name>
    <dbReference type="NCBI Taxonomy" id="35763"/>
    <lineage>
        <taxon>Bacteria</taxon>
        <taxon>Bacillati</taxon>
        <taxon>Actinomycetota</taxon>
        <taxon>Actinomycetes</taxon>
        <taxon>Streptosporangiales</taxon>
        <taxon>Streptosporangiaceae</taxon>
        <taxon>Acrocarpospora</taxon>
    </lineage>
</organism>
<gene>
    <name evidence="1" type="ORF">Acor_28890</name>
</gene>
<dbReference type="Proteomes" id="UP000334990">
    <property type="component" value="Unassembled WGS sequence"/>
</dbReference>